<gene>
    <name evidence="2" type="ORF">E2493_11830</name>
</gene>
<reference evidence="2 3" key="1">
    <citation type="submission" date="2019-03" db="EMBL/GenBank/DDBJ databases">
        <title>Genome sequence of Sphingomonas sp. 17J27-24.</title>
        <authorList>
            <person name="Kim M."/>
            <person name="Maeng S."/>
            <person name="Sathiyaraj S."/>
        </authorList>
    </citation>
    <scope>NUCLEOTIDE SEQUENCE [LARGE SCALE GENOMIC DNA]</scope>
    <source>
        <strain evidence="2 3">17J27-24</strain>
    </source>
</reference>
<dbReference type="Pfam" id="PF02627">
    <property type="entry name" value="CMD"/>
    <property type="match status" value="1"/>
</dbReference>
<dbReference type="InterPro" id="IPR029032">
    <property type="entry name" value="AhpD-like"/>
</dbReference>
<dbReference type="Gene3D" id="1.20.1290.10">
    <property type="entry name" value="AhpD-like"/>
    <property type="match status" value="1"/>
</dbReference>
<dbReference type="GO" id="GO:0051920">
    <property type="term" value="F:peroxiredoxin activity"/>
    <property type="evidence" value="ECO:0007669"/>
    <property type="project" value="InterPro"/>
</dbReference>
<dbReference type="PANTHER" id="PTHR34846:SF5">
    <property type="entry name" value="CARBOXYMUCONOLACTONE DECARBOXYLASE-LIKE DOMAIN-CONTAINING PROTEIN"/>
    <property type="match status" value="1"/>
</dbReference>
<dbReference type="AlphaFoldDB" id="A0A4Y8ZQ44"/>
<dbReference type="Proteomes" id="UP000298213">
    <property type="component" value="Unassembled WGS sequence"/>
</dbReference>
<evidence type="ECO:0000313" key="3">
    <source>
        <dbReference type="Proteomes" id="UP000298213"/>
    </source>
</evidence>
<dbReference type="PANTHER" id="PTHR34846">
    <property type="entry name" value="4-CARBOXYMUCONOLACTONE DECARBOXYLASE FAMILY PROTEIN (AFU_ORTHOLOGUE AFUA_6G11590)"/>
    <property type="match status" value="1"/>
</dbReference>
<accession>A0A4Y8ZQ44</accession>
<dbReference type="EMBL" id="SPDV01000020">
    <property type="protein sequence ID" value="TFI58084.1"/>
    <property type="molecule type" value="Genomic_DNA"/>
</dbReference>
<proteinExistence type="predicted"/>
<sequence length="183" mass="20126">MSRIAPLEAPWPDWFAEAMTRTMPPDVPPLALFRSIATSERAWTKFAAGSLLDKGPLPLREREIVIDRTTARCGCSYEWGIHATLFGARAELSAAQLRDTAAPAIDRSLWSDAEVALLETTDALIDRKRLDDEEFEHLRAHCSDDQILEVIQLVAFYHGVSLICGALALAPEQGMPILPSTGA</sequence>
<organism evidence="2 3">
    <name type="scientific">Sphingomonas parva</name>
    <dbReference type="NCBI Taxonomy" id="2555898"/>
    <lineage>
        <taxon>Bacteria</taxon>
        <taxon>Pseudomonadati</taxon>
        <taxon>Pseudomonadota</taxon>
        <taxon>Alphaproteobacteria</taxon>
        <taxon>Sphingomonadales</taxon>
        <taxon>Sphingomonadaceae</taxon>
        <taxon>Sphingomonas</taxon>
    </lineage>
</organism>
<evidence type="ECO:0000259" key="1">
    <source>
        <dbReference type="Pfam" id="PF02627"/>
    </source>
</evidence>
<comment type="caution">
    <text evidence="2">The sequence shown here is derived from an EMBL/GenBank/DDBJ whole genome shotgun (WGS) entry which is preliminary data.</text>
</comment>
<name>A0A4Y8ZQ44_9SPHN</name>
<dbReference type="SUPFAM" id="SSF69118">
    <property type="entry name" value="AhpD-like"/>
    <property type="match status" value="1"/>
</dbReference>
<protein>
    <submittedName>
        <fullName evidence="2">Carboxymuconolactone decarboxylase family protein</fullName>
    </submittedName>
</protein>
<evidence type="ECO:0000313" key="2">
    <source>
        <dbReference type="EMBL" id="TFI58084.1"/>
    </source>
</evidence>
<feature type="domain" description="Carboxymuconolactone decarboxylase-like" evidence="1">
    <location>
        <begin position="40"/>
        <end position="118"/>
    </location>
</feature>
<dbReference type="OrthoDB" id="4704294at2"/>
<dbReference type="InterPro" id="IPR003779">
    <property type="entry name" value="CMD-like"/>
</dbReference>
<keyword evidence="3" id="KW-1185">Reference proteome</keyword>